<name>A0A8X7C7S1_9ARAC</name>
<sequence>MATQTGPIYHIFRPFFATSSAKSPISGPWIRRERLCSSNKSRKRISTNRKCGKASQKKFVPDIFQKSWSIRVLGHLTQFLPDFPGASLSLFLGRLAPGRISGDQYLLCGAALVGKVRLVREF</sequence>
<dbReference type="AlphaFoldDB" id="A0A8X7C7S1"/>
<accession>A0A8X7C7S1</accession>
<keyword evidence="2" id="KW-1185">Reference proteome</keyword>
<gene>
    <name evidence="1" type="ORF">TNIN_171101</name>
</gene>
<protein>
    <submittedName>
        <fullName evidence="1">Uncharacterized protein</fullName>
    </submittedName>
</protein>
<evidence type="ECO:0000313" key="2">
    <source>
        <dbReference type="Proteomes" id="UP000886998"/>
    </source>
</evidence>
<dbReference type="Proteomes" id="UP000886998">
    <property type="component" value="Unassembled WGS sequence"/>
</dbReference>
<organism evidence="1 2">
    <name type="scientific">Trichonephila inaurata madagascariensis</name>
    <dbReference type="NCBI Taxonomy" id="2747483"/>
    <lineage>
        <taxon>Eukaryota</taxon>
        <taxon>Metazoa</taxon>
        <taxon>Ecdysozoa</taxon>
        <taxon>Arthropoda</taxon>
        <taxon>Chelicerata</taxon>
        <taxon>Arachnida</taxon>
        <taxon>Araneae</taxon>
        <taxon>Araneomorphae</taxon>
        <taxon>Entelegynae</taxon>
        <taxon>Araneoidea</taxon>
        <taxon>Nephilidae</taxon>
        <taxon>Trichonephila</taxon>
        <taxon>Trichonephila inaurata</taxon>
    </lineage>
</organism>
<evidence type="ECO:0000313" key="1">
    <source>
        <dbReference type="EMBL" id="GFY60826.1"/>
    </source>
</evidence>
<dbReference type="EMBL" id="BMAV01013298">
    <property type="protein sequence ID" value="GFY60826.1"/>
    <property type="molecule type" value="Genomic_DNA"/>
</dbReference>
<proteinExistence type="predicted"/>
<comment type="caution">
    <text evidence="1">The sequence shown here is derived from an EMBL/GenBank/DDBJ whole genome shotgun (WGS) entry which is preliminary data.</text>
</comment>
<reference evidence="1" key="1">
    <citation type="submission" date="2020-08" db="EMBL/GenBank/DDBJ databases">
        <title>Multicomponent nature underlies the extraordinary mechanical properties of spider dragline silk.</title>
        <authorList>
            <person name="Kono N."/>
            <person name="Nakamura H."/>
            <person name="Mori M."/>
            <person name="Yoshida Y."/>
            <person name="Ohtoshi R."/>
            <person name="Malay A.D."/>
            <person name="Moran D.A.P."/>
            <person name="Tomita M."/>
            <person name="Numata K."/>
            <person name="Arakawa K."/>
        </authorList>
    </citation>
    <scope>NUCLEOTIDE SEQUENCE</scope>
</reference>